<dbReference type="AlphaFoldDB" id="A0A318KUB4"/>
<accession>A0A318KUB4</accession>
<reference evidence="1 2" key="1">
    <citation type="submission" date="2018-05" db="EMBL/GenBank/DDBJ databases">
        <title>Genomic Encyclopedia of Type Strains, Phase IV (KMG-IV): sequencing the most valuable type-strain genomes for metagenomic binning, comparative biology and taxonomic classification.</title>
        <authorList>
            <person name="Goeker M."/>
        </authorList>
    </citation>
    <scope>NUCLEOTIDE SEQUENCE [LARGE SCALE GENOMIC DNA]</scope>
    <source>
        <strain evidence="1 2">JC118</strain>
    </source>
</reference>
<gene>
    <name evidence="1" type="ORF">DES51_104167</name>
</gene>
<keyword evidence="2" id="KW-1185">Reference proteome</keyword>
<evidence type="ECO:0000313" key="1">
    <source>
        <dbReference type="EMBL" id="PXX80162.1"/>
    </source>
</evidence>
<protein>
    <submittedName>
        <fullName evidence="1">Uncharacterized protein</fullName>
    </submittedName>
</protein>
<dbReference type="Proteomes" id="UP000247612">
    <property type="component" value="Unassembled WGS sequence"/>
</dbReference>
<dbReference type="EMBL" id="QJKH01000004">
    <property type="protein sequence ID" value="PXX80162.1"/>
    <property type="molecule type" value="Genomic_DNA"/>
</dbReference>
<evidence type="ECO:0000313" key="2">
    <source>
        <dbReference type="Proteomes" id="UP000247612"/>
    </source>
</evidence>
<name>A0A318KUB4_9FIRM</name>
<organism evidence="1 2">
    <name type="scientific">Dielma fastidiosa</name>
    <dbReference type="NCBI Taxonomy" id="1034346"/>
    <lineage>
        <taxon>Bacteria</taxon>
        <taxon>Bacillati</taxon>
        <taxon>Bacillota</taxon>
        <taxon>Erysipelotrichia</taxon>
        <taxon>Erysipelotrichales</taxon>
        <taxon>Erysipelotrichaceae</taxon>
        <taxon>Dielma</taxon>
    </lineage>
</organism>
<sequence length="38" mass="4582">MIILYVNSCCLNKKLIYFVFTHMIQNRKLEIMNLFASK</sequence>
<proteinExistence type="predicted"/>
<comment type="caution">
    <text evidence="1">The sequence shown here is derived from an EMBL/GenBank/DDBJ whole genome shotgun (WGS) entry which is preliminary data.</text>
</comment>